<dbReference type="Pfam" id="PF12770">
    <property type="entry name" value="CHAT"/>
    <property type="match status" value="1"/>
</dbReference>
<reference evidence="2 3" key="1">
    <citation type="journal article" date="2014" name="Genome Biol. Evol.">
        <title>The secreted proteins of Achlya hypogyna and Thraustotheca clavata identify the ancestral oomycete secretome and reveal gene acquisitions by horizontal gene transfer.</title>
        <authorList>
            <person name="Misner I."/>
            <person name="Blouin N."/>
            <person name="Leonard G."/>
            <person name="Richards T.A."/>
            <person name="Lane C.E."/>
        </authorList>
    </citation>
    <scope>NUCLEOTIDE SEQUENCE [LARGE SCALE GENOMIC DNA]</scope>
    <source>
        <strain evidence="2 3">ATCC 34112</strain>
    </source>
</reference>
<dbReference type="Proteomes" id="UP000243217">
    <property type="component" value="Unassembled WGS sequence"/>
</dbReference>
<accession>A0A1V9ZPU4</accession>
<dbReference type="EMBL" id="JNBS01001765">
    <property type="protein sequence ID" value="OQS00034.1"/>
    <property type="molecule type" value="Genomic_DNA"/>
</dbReference>
<organism evidence="2 3">
    <name type="scientific">Thraustotheca clavata</name>
    <dbReference type="NCBI Taxonomy" id="74557"/>
    <lineage>
        <taxon>Eukaryota</taxon>
        <taxon>Sar</taxon>
        <taxon>Stramenopiles</taxon>
        <taxon>Oomycota</taxon>
        <taxon>Saprolegniomycetes</taxon>
        <taxon>Saprolegniales</taxon>
        <taxon>Achlyaceae</taxon>
        <taxon>Thraustotheca</taxon>
    </lineage>
</organism>
<dbReference type="InterPro" id="IPR024983">
    <property type="entry name" value="CHAT_dom"/>
</dbReference>
<proteinExistence type="predicted"/>
<evidence type="ECO:0000313" key="2">
    <source>
        <dbReference type="EMBL" id="OQS00034.1"/>
    </source>
</evidence>
<keyword evidence="3" id="KW-1185">Reference proteome</keyword>
<dbReference type="STRING" id="74557.A0A1V9ZPU4"/>
<evidence type="ECO:0000313" key="3">
    <source>
        <dbReference type="Proteomes" id="UP000243217"/>
    </source>
</evidence>
<sequence>MSALLDDIRGLLEGICDSPCVLPSLNEYQVILEEFQRQASSILASLDQQSDTDTMRSEFLSDTMSLMSVDPSNAVATDPSTVTHLDIAVLHASPFLLRLPDHRLLPLPELNIRHEQRCLHKIFSESKRALKTTLGVMTVDSLREALDRNVQVLHFSGHGGMISGASNALVFEDPSANGLGQLVDVNILGSILRAGCTATCLKLVFVSSCHSREVGKVFINAGVEHVVCARQEQRVLDDISILFAHAFYHALVHGKTVPQAFEIAQARVHAENPAESNKFILLLSPKVHSECKDI</sequence>
<evidence type="ECO:0000259" key="1">
    <source>
        <dbReference type="Pfam" id="PF12770"/>
    </source>
</evidence>
<feature type="domain" description="CHAT" evidence="1">
    <location>
        <begin position="84"/>
        <end position="269"/>
    </location>
</feature>
<name>A0A1V9ZPU4_9STRA</name>
<protein>
    <recommendedName>
        <fullName evidence="1">CHAT domain-containing protein</fullName>
    </recommendedName>
</protein>
<comment type="caution">
    <text evidence="2">The sequence shown here is derived from an EMBL/GenBank/DDBJ whole genome shotgun (WGS) entry which is preliminary data.</text>
</comment>
<dbReference type="AlphaFoldDB" id="A0A1V9ZPU4"/>
<gene>
    <name evidence="2" type="ORF">THRCLA_06295</name>
</gene>
<dbReference type="OrthoDB" id="431454at2759"/>
<feature type="non-terminal residue" evidence="2">
    <location>
        <position position="294"/>
    </location>
</feature>